<name>Q13XH8_PARXL</name>
<reference evidence="2 3" key="1">
    <citation type="journal article" date="2006" name="Proc. Natl. Acad. Sci. U.S.A.">
        <title>Burkholderia xenovorans LB400 harbors a multi-replicon, 9.73-Mbp genome shaped for versatility.</title>
        <authorList>
            <person name="Chain P.S."/>
            <person name="Denef V.J."/>
            <person name="Konstantinidis K.T."/>
            <person name="Vergez L.M."/>
            <person name="Agullo L."/>
            <person name="Reyes V.L."/>
            <person name="Hauser L."/>
            <person name="Cordova M."/>
            <person name="Gomez L."/>
            <person name="Gonzalez M."/>
            <person name="Land M."/>
            <person name="Lao V."/>
            <person name="Larimer F."/>
            <person name="LiPuma J.J."/>
            <person name="Mahenthiralingam E."/>
            <person name="Malfatti S.A."/>
            <person name="Marx C.J."/>
            <person name="Parnell J.J."/>
            <person name="Ramette A."/>
            <person name="Richardson P."/>
            <person name="Seeger M."/>
            <person name="Smith D."/>
            <person name="Spilker T."/>
            <person name="Sul W.J."/>
            <person name="Tsoi T.V."/>
            <person name="Ulrich L.E."/>
            <person name="Zhulin I.B."/>
            <person name="Tiedje J.M."/>
        </authorList>
    </citation>
    <scope>NUCLEOTIDE SEQUENCE [LARGE SCALE GENOMIC DNA]</scope>
    <source>
        <strain evidence="2 3">LB400</strain>
    </source>
</reference>
<evidence type="ECO:0000256" key="1">
    <source>
        <dbReference type="SAM" id="MobiDB-lite"/>
    </source>
</evidence>
<evidence type="ECO:0000313" key="3">
    <source>
        <dbReference type="Proteomes" id="UP000001817"/>
    </source>
</evidence>
<dbReference type="AlphaFoldDB" id="Q13XH8"/>
<dbReference type="KEGG" id="bxe:Bxe_A1746"/>
<sequence>MFSAWRSSLAVRKKQSPDGQDCRRTKHTDDSVLATRFRTSRKAIVAGLRLGIGTTCPDRVDRHHPHAGSNAANTGMALRSLHPCDFAPQSAREDFSA</sequence>
<gene>
    <name evidence="2" type="ORF">Bxe_A1746</name>
</gene>
<dbReference type="Proteomes" id="UP000001817">
    <property type="component" value="Chromosome 1"/>
</dbReference>
<feature type="region of interest" description="Disordered" evidence="1">
    <location>
        <begin position="1"/>
        <end position="27"/>
    </location>
</feature>
<evidence type="ECO:0000313" key="2">
    <source>
        <dbReference type="EMBL" id="ABE31211.1"/>
    </source>
</evidence>
<keyword evidence="3" id="KW-1185">Reference proteome</keyword>
<organism evidence="2 3">
    <name type="scientific">Paraburkholderia xenovorans (strain LB400)</name>
    <dbReference type="NCBI Taxonomy" id="266265"/>
    <lineage>
        <taxon>Bacteria</taxon>
        <taxon>Pseudomonadati</taxon>
        <taxon>Pseudomonadota</taxon>
        <taxon>Betaproteobacteria</taxon>
        <taxon>Burkholderiales</taxon>
        <taxon>Burkholderiaceae</taxon>
        <taxon>Paraburkholderia</taxon>
    </lineage>
</organism>
<dbReference type="EMBL" id="CP000270">
    <property type="protein sequence ID" value="ABE31211.1"/>
    <property type="molecule type" value="Genomic_DNA"/>
</dbReference>
<proteinExistence type="predicted"/>
<protein>
    <submittedName>
        <fullName evidence="2">Uncharacterized protein</fullName>
    </submittedName>
</protein>
<accession>Q13XH8</accession>
<dbReference type="STRING" id="266265.Bxe_A1746"/>